<accession>A0A8C6Z3R5</accession>
<dbReference type="Ensembl" id="ENSNPET00000009827.1">
    <property type="protein sequence ID" value="ENSNPEP00000009590.1"/>
    <property type="gene ID" value="ENSNPEG00000007193.1"/>
</dbReference>
<evidence type="ECO:0000313" key="3">
    <source>
        <dbReference type="Ensembl" id="ENSNPEP00000009590.1"/>
    </source>
</evidence>
<reference evidence="3" key="2">
    <citation type="submission" date="2025-09" db="UniProtKB">
        <authorList>
            <consortium name="Ensembl"/>
        </authorList>
    </citation>
    <scope>IDENTIFICATION</scope>
</reference>
<dbReference type="InterPro" id="IPR036645">
    <property type="entry name" value="Elafin-like_sf"/>
</dbReference>
<dbReference type="PROSITE" id="PS51390">
    <property type="entry name" value="WAP"/>
    <property type="match status" value="1"/>
</dbReference>
<dbReference type="PANTHER" id="PTHR19441:SF95">
    <property type="entry name" value="PERLWAPIN ISOFORM X1"/>
    <property type="match status" value="1"/>
</dbReference>
<dbReference type="Gene3D" id="4.10.75.10">
    <property type="entry name" value="Elafin-like"/>
    <property type="match status" value="2"/>
</dbReference>
<dbReference type="InterPro" id="IPR008197">
    <property type="entry name" value="WAP_dom"/>
</dbReference>
<proteinExistence type="predicted"/>
<evidence type="ECO:0000313" key="4">
    <source>
        <dbReference type="Proteomes" id="UP000694420"/>
    </source>
</evidence>
<feature type="domain" description="WAP" evidence="2">
    <location>
        <begin position="113"/>
        <end position="162"/>
    </location>
</feature>
<feature type="compositionally biased region" description="Basic residues" evidence="1">
    <location>
        <begin position="9"/>
        <end position="19"/>
    </location>
</feature>
<evidence type="ECO:0000259" key="2">
    <source>
        <dbReference type="PROSITE" id="PS51390"/>
    </source>
</evidence>
<dbReference type="GO" id="GO:0005615">
    <property type="term" value="C:extracellular space"/>
    <property type="evidence" value="ECO:0007669"/>
    <property type="project" value="TreeGrafter"/>
</dbReference>
<dbReference type="SUPFAM" id="SSF57256">
    <property type="entry name" value="Elafin-like"/>
    <property type="match status" value="2"/>
</dbReference>
<dbReference type="Pfam" id="PF00095">
    <property type="entry name" value="WAP"/>
    <property type="match status" value="2"/>
</dbReference>
<sequence>MAPSLSPHCPHRGSPRRPPHGSSVALGRRPRCRSGPGCVVPVRPHRARALQRSRGCRSRAALPGCGHAEKPGACPAAAPEGLFYPCSFQCLEDGDCLGRKNCCGGRCARTCAPPGKPGFCPVSPGLYASYECQARCHGDGDCPAEQKCCRRGCDAPSCVTSLGLGVGTRTR</sequence>
<evidence type="ECO:0000256" key="1">
    <source>
        <dbReference type="SAM" id="MobiDB-lite"/>
    </source>
</evidence>
<dbReference type="SMART" id="SM00217">
    <property type="entry name" value="WAP"/>
    <property type="match status" value="2"/>
</dbReference>
<dbReference type="AlphaFoldDB" id="A0A8C6Z3R5"/>
<reference evidence="3" key="1">
    <citation type="submission" date="2025-08" db="UniProtKB">
        <authorList>
            <consortium name="Ensembl"/>
        </authorList>
    </citation>
    <scope>IDENTIFICATION</scope>
</reference>
<organism evidence="3 4">
    <name type="scientific">Nothoprocta perdicaria</name>
    <name type="common">Chilean tinamou</name>
    <name type="synonym">Crypturus perdicarius</name>
    <dbReference type="NCBI Taxonomy" id="30464"/>
    <lineage>
        <taxon>Eukaryota</taxon>
        <taxon>Metazoa</taxon>
        <taxon>Chordata</taxon>
        <taxon>Craniata</taxon>
        <taxon>Vertebrata</taxon>
        <taxon>Euteleostomi</taxon>
        <taxon>Archelosauria</taxon>
        <taxon>Archosauria</taxon>
        <taxon>Dinosauria</taxon>
        <taxon>Saurischia</taxon>
        <taxon>Theropoda</taxon>
        <taxon>Coelurosauria</taxon>
        <taxon>Aves</taxon>
        <taxon>Palaeognathae</taxon>
        <taxon>Tinamiformes</taxon>
        <taxon>Tinamidae</taxon>
        <taxon>Nothoprocta</taxon>
    </lineage>
</organism>
<feature type="region of interest" description="Disordered" evidence="1">
    <location>
        <begin position="1"/>
        <end position="29"/>
    </location>
</feature>
<dbReference type="GO" id="GO:0004867">
    <property type="term" value="F:serine-type endopeptidase inhibitor activity"/>
    <property type="evidence" value="ECO:0007669"/>
    <property type="project" value="TreeGrafter"/>
</dbReference>
<dbReference type="Proteomes" id="UP000694420">
    <property type="component" value="Unplaced"/>
</dbReference>
<dbReference type="PANTHER" id="PTHR19441">
    <property type="entry name" value="WHEY ACDIC PROTEIN WAP"/>
    <property type="match status" value="1"/>
</dbReference>
<keyword evidence="4" id="KW-1185">Reference proteome</keyword>
<dbReference type="PRINTS" id="PR00003">
    <property type="entry name" value="4DISULPHCORE"/>
</dbReference>
<name>A0A8C6Z3R5_NOTPE</name>
<dbReference type="InterPro" id="IPR050514">
    <property type="entry name" value="WAP_four-disulfide_core"/>
</dbReference>
<protein>
    <recommendedName>
        <fullName evidence="2">WAP domain-containing protein</fullName>
    </recommendedName>
</protein>